<dbReference type="PANTHER" id="PTHR43982">
    <property type="entry name" value="UBIQUITIN CARBOXYL-TERMINAL HYDROLASE"/>
    <property type="match status" value="1"/>
</dbReference>
<dbReference type="InterPro" id="IPR025305">
    <property type="entry name" value="UCH_repeat_domain"/>
</dbReference>
<feature type="compositionally biased region" description="Acidic residues" evidence="8">
    <location>
        <begin position="772"/>
        <end position="783"/>
    </location>
</feature>
<dbReference type="PANTHER" id="PTHR43982:SF6">
    <property type="entry name" value="UBIQUITIN CARBOXYL-TERMINAL HYDROLASE 2-RELATED"/>
    <property type="match status" value="1"/>
</dbReference>
<evidence type="ECO:0000313" key="11">
    <source>
        <dbReference type="Proteomes" id="UP000799640"/>
    </source>
</evidence>
<dbReference type="Pfam" id="PF00443">
    <property type="entry name" value="UCH"/>
    <property type="match status" value="1"/>
</dbReference>
<evidence type="ECO:0000256" key="3">
    <source>
        <dbReference type="ARBA" id="ARBA00022670"/>
    </source>
</evidence>
<dbReference type="OrthoDB" id="2420415at2759"/>
<feature type="domain" description="USP" evidence="9">
    <location>
        <begin position="607"/>
        <end position="1160"/>
    </location>
</feature>
<dbReference type="GO" id="GO:0016579">
    <property type="term" value="P:protein deubiquitination"/>
    <property type="evidence" value="ECO:0007669"/>
    <property type="project" value="InterPro"/>
</dbReference>
<comment type="catalytic activity">
    <reaction evidence="1">
        <text>Thiol-dependent hydrolysis of ester, thioester, amide, peptide and isopeptide bonds formed by the C-terminal Gly of ubiquitin (a 76-residue protein attached to proteins as an intracellular targeting signal).</text>
        <dbReference type="EC" id="3.4.19.12"/>
    </reaction>
</comment>
<feature type="region of interest" description="Disordered" evidence="8">
    <location>
        <begin position="1173"/>
        <end position="1207"/>
    </location>
</feature>
<evidence type="ECO:0000256" key="4">
    <source>
        <dbReference type="ARBA" id="ARBA00022786"/>
    </source>
</evidence>
<dbReference type="InterPro" id="IPR038765">
    <property type="entry name" value="Papain-like_cys_pep_sf"/>
</dbReference>
<dbReference type="InterPro" id="IPR044635">
    <property type="entry name" value="UBP14-like"/>
</dbReference>
<proteinExistence type="predicted"/>
<feature type="coiled-coil region" evidence="7">
    <location>
        <begin position="994"/>
        <end position="1021"/>
    </location>
</feature>
<evidence type="ECO:0000256" key="2">
    <source>
        <dbReference type="ARBA" id="ARBA00012759"/>
    </source>
</evidence>
<dbReference type="PROSITE" id="PS00973">
    <property type="entry name" value="USP_2"/>
    <property type="match status" value="1"/>
</dbReference>
<accession>A0A6G1HUW6</accession>
<dbReference type="PROSITE" id="PS00972">
    <property type="entry name" value="USP_1"/>
    <property type="match status" value="1"/>
</dbReference>
<keyword evidence="4" id="KW-0833">Ubl conjugation pathway</keyword>
<dbReference type="InterPro" id="IPR001394">
    <property type="entry name" value="Peptidase_C19_UCH"/>
</dbReference>
<evidence type="ECO:0000259" key="9">
    <source>
        <dbReference type="PROSITE" id="PS50235"/>
    </source>
</evidence>
<evidence type="ECO:0000313" key="10">
    <source>
        <dbReference type="EMBL" id="KAF2399848.1"/>
    </source>
</evidence>
<keyword evidence="3" id="KW-0645">Protease</keyword>
<keyword evidence="6" id="KW-0788">Thiol protease</keyword>
<dbReference type="Proteomes" id="UP000799640">
    <property type="component" value="Unassembled WGS sequence"/>
</dbReference>
<dbReference type="PROSITE" id="PS50235">
    <property type="entry name" value="USP_3"/>
    <property type="match status" value="1"/>
</dbReference>
<dbReference type="Pfam" id="PF13446">
    <property type="entry name" value="RPT"/>
    <property type="match status" value="4"/>
</dbReference>
<keyword evidence="7" id="KW-0175">Coiled coil</keyword>
<keyword evidence="5" id="KW-0378">Hydrolase</keyword>
<reference evidence="10" key="1">
    <citation type="journal article" date="2020" name="Stud. Mycol.">
        <title>101 Dothideomycetes genomes: a test case for predicting lifestyles and emergence of pathogens.</title>
        <authorList>
            <person name="Haridas S."/>
            <person name="Albert R."/>
            <person name="Binder M."/>
            <person name="Bloem J."/>
            <person name="Labutti K."/>
            <person name="Salamov A."/>
            <person name="Andreopoulos B."/>
            <person name="Baker S."/>
            <person name="Barry K."/>
            <person name="Bills G."/>
            <person name="Bluhm B."/>
            <person name="Cannon C."/>
            <person name="Castanera R."/>
            <person name="Culley D."/>
            <person name="Daum C."/>
            <person name="Ezra D."/>
            <person name="Gonzalez J."/>
            <person name="Henrissat B."/>
            <person name="Kuo A."/>
            <person name="Liang C."/>
            <person name="Lipzen A."/>
            <person name="Lutzoni F."/>
            <person name="Magnuson J."/>
            <person name="Mondo S."/>
            <person name="Nolan M."/>
            <person name="Ohm R."/>
            <person name="Pangilinan J."/>
            <person name="Park H.-J."/>
            <person name="Ramirez L."/>
            <person name="Alfaro M."/>
            <person name="Sun H."/>
            <person name="Tritt A."/>
            <person name="Yoshinaga Y."/>
            <person name="Zwiers L.-H."/>
            <person name="Turgeon B."/>
            <person name="Goodwin S."/>
            <person name="Spatafora J."/>
            <person name="Crous P."/>
            <person name="Grigoriev I."/>
        </authorList>
    </citation>
    <scope>NUCLEOTIDE SEQUENCE</scope>
    <source>
        <strain evidence="10">CBS 262.69</strain>
    </source>
</reference>
<organism evidence="10 11">
    <name type="scientific">Trichodelitschia bisporula</name>
    <dbReference type="NCBI Taxonomy" id="703511"/>
    <lineage>
        <taxon>Eukaryota</taxon>
        <taxon>Fungi</taxon>
        <taxon>Dikarya</taxon>
        <taxon>Ascomycota</taxon>
        <taxon>Pezizomycotina</taxon>
        <taxon>Dothideomycetes</taxon>
        <taxon>Dothideomycetes incertae sedis</taxon>
        <taxon>Phaeotrichales</taxon>
        <taxon>Phaeotrichaceae</taxon>
        <taxon>Trichodelitschia</taxon>
    </lineage>
</organism>
<dbReference type="GO" id="GO:0061136">
    <property type="term" value="P:regulation of proteasomal protein catabolic process"/>
    <property type="evidence" value="ECO:0007669"/>
    <property type="project" value="TreeGrafter"/>
</dbReference>
<dbReference type="GO" id="GO:0004843">
    <property type="term" value="F:cysteine-type deubiquitinase activity"/>
    <property type="evidence" value="ECO:0007669"/>
    <property type="project" value="UniProtKB-EC"/>
</dbReference>
<feature type="region of interest" description="Disordered" evidence="8">
    <location>
        <begin position="739"/>
        <end position="844"/>
    </location>
</feature>
<dbReference type="InterPro" id="IPR018200">
    <property type="entry name" value="USP_CS"/>
</dbReference>
<sequence length="1207" mass="136669">MSSLDRRGTSPRPGVSPAGKIAPLLIATIKTADRAHTVGKQRHPFTHPPRGYDEAFDDTLSSQAPPEQCLHRWTIKPNQSVLPDQVNEEEPNYKLACICQNCRWHLDIVFEVKQSLCLTREYPLHHFVNFQVVQSSVGEWLYGNCSVCSSVIHIKYRPPRLLPEDVKLLTDPALLQERFEDAKAADPGRELHKAATAVEVLDALAAYLRDCQKPSPERKQIPVGNKRFLISFGIDCNQVLTKLGFAEGVSTWSLPELPPPEPWADDTLRTTVEDAQEEAWALMRKFEMETKLLMFKGYRARPPPFDNEVNRVLGTAEYQAVPRRRRSATLAEVAWYEGLGALPDFPDSFLRYAFERQVAHDPAGSPYYFDCLQKIATKRDSEELNITLATLASEGYFGRNEVASAYKYFLLDTSKAQTLSDDYIRNVFETRLASAPTSQESEIRAMLKIIGEDRNSQQLQDAAANVVKTYEQALKWLDSTLDSSVADEYIITLAATRIGDRPSDQETCRNVVRVIAEERNSDFIRNWLITGEVQPEYAEDELTSAYKFFQINERNSDLSLEVLETVRQVKVLDDPHLEKEARKHYEVLLRHITGTGAMGKPDYANPVGLSNMGNTCYLNSLLQYFFALTPLRKIILDFDSYKMALSSTETFQPKKVGGREISRREVEKTQEFVTELRDLFRDMASAPGPVVNPSWRLAGLALAQDGTVQRRMTLMGNEHPLGSPKEKADPIFQNFVEVDGKSRHSSSPVTVTITGDDSSEITLVGDPVLTPDSDDEAKEEADDSSIVLVPPSSQNIEERPDPESMDQDVPITSIEKPAPPSRPPPVPPRPQNAPKLDGWREKAEDAAQQQDVAEVIDNVLFKIQCAIKPTSLDKDGAQMDSIQELFYGKYLWTYSDQNLEDKEEAFNTLFLNLVTKPRDVYAALDGFFDVEHFDVDGKTTERFATITQLPPILQVYFHRQQFDTEKGESYVIKHHVQLEETLYMDRYTSATPELRAAREHSWKLKEQIKQLQDRREKLTETKCKLPAPDVLDATYEFLSELGDFVEDAQELQEGLKMHSARRRKDLQTINDEINECEVVSSSMFEGLKKFGYQLSAVFFHRGQGGMKGGHYWVYIHDFKGNVWRRYEDREVTVVRDLSQIFGESDPAIQGAPYFVVYVRDDLKNKFVDAVCRHEPEPTGSDGDVDMTDAEDSGAAIDEADPTSAYHG</sequence>
<name>A0A6G1HUW6_9PEZI</name>
<dbReference type="EMBL" id="ML996696">
    <property type="protein sequence ID" value="KAF2399848.1"/>
    <property type="molecule type" value="Genomic_DNA"/>
</dbReference>
<dbReference type="SUPFAM" id="SSF54001">
    <property type="entry name" value="Cysteine proteinases"/>
    <property type="match status" value="1"/>
</dbReference>
<dbReference type="GO" id="GO:0070628">
    <property type="term" value="F:proteasome binding"/>
    <property type="evidence" value="ECO:0007669"/>
    <property type="project" value="TreeGrafter"/>
</dbReference>
<dbReference type="GO" id="GO:0043161">
    <property type="term" value="P:proteasome-mediated ubiquitin-dependent protein catabolic process"/>
    <property type="evidence" value="ECO:0007669"/>
    <property type="project" value="InterPro"/>
</dbReference>
<evidence type="ECO:0000256" key="6">
    <source>
        <dbReference type="ARBA" id="ARBA00022807"/>
    </source>
</evidence>
<dbReference type="EC" id="3.4.19.12" evidence="2"/>
<evidence type="ECO:0000256" key="5">
    <source>
        <dbReference type="ARBA" id="ARBA00022801"/>
    </source>
</evidence>
<evidence type="ECO:0000256" key="8">
    <source>
        <dbReference type="SAM" id="MobiDB-lite"/>
    </source>
</evidence>
<evidence type="ECO:0000256" key="1">
    <source>
        <dbReference type="ARBA" id="ARBA00000707"/>
    </source>
</evidence>
<keyword evidence="11" id="KW-1185">Reference proteome</keyword>
<feature type="compositionally biased region" description="Polar residues" evidence="8">
    <location>
        <begin position="745"/>
        <end position="756"/>
    </location>
</feature>
<dbReference type="InterPro" id="IPR028889">
    <property type="entry name" value="USP"/>
</dbReference>
<dbReference type="Gene3D" id="3.90.70.10">
    <property type="entry name" value="Cysteine proteinases"/>
    <property type="match status" value="2"/>
</dbReference>
<gene>
    <name evidence="10" type="ORF">EJ06DRAFT_582468</name>
</gene>
<feature type="compositionally biased region" description="Acidic residues" evidence="8">
    <location>
        <begin position="1182"/>
        <end position="1191"/>
    </location>
</feature>
<evidence type="ECO:0000256" key="7">
    <source>
        <dbReference type="SAM" id="Coils"/>
    </source>
</evidence>
<protein>
    <recommendedName>
        <fullName evidence="2">ubiquitinyl hydrolase 1</fullName>
        <ecNumber evidence="2">3.4.19.12</ecNumber>
    </recommendedName>
</protein>
<feature type="compositionally biased region" description="Pro residues" evidence="8">
    <location>
        <begin position="817"/>
        <end position="831"/>
    </location>
</feature>
<dbReference type="AlphaFoldDB" id="A0A6G1HUW6"/>